<dbReference type="SUPFAM" id="SSF56784">
    <property type="entry name" value="HAD-like"/>
    <property type="match status" value="1"/>
</dbReference>
<gene>
    <name evidence="1" type="ORF">BHC54_01830</name>
</gene>
<dbReference type="EMBL" id="MEIL01000016">
    <property type="protein sequence ID" value="PIT41511.1"/>
    <property type="molecule type" value="Genomic_DNA"/>
</dbReference>
<name>A0A2N9X9I9_9NEIS</name>
<dbReference type="Proteomes" id="UP000230202">
    <property type="component" value="Unassembled WGS sequence"/>
</dbReference>
<evidence type="ECO:0000313" key="1">
    <source>
        <dbReference type="EMBL" id="PIT41511.1"/>
    </source>
</evidence>
<dbReference type="Gene3D" id="1.10.150.400">
    <property type="match status" value="1"/>
</dbReference>
<sequence length="708" mass="83100">MNSTDFQSILTSAQQYYAQNLQKIDQTYINNVLEKSNDFEVISFDIFDTLLTRLFECPIDLFAYVENQLQVNNSNLKDFARNRLLAEAQIRDILHRQKNRDEVTLDEIYDYLFDTNKYDKNLLNKAKKLELIAETDSNISIEDNKKLILELKKLGKKIIFVSDIYLSKKFIETLLEKNHLNLYDELYVSSDLLSSKHSGRIWKYVLENNTGYKILHIGDNKVADVIQPRKFHINTYHYKRFLGQRRLGAQLCQEVVPFSLMNKVYHLTNGIYSLKEFNEDSFWNGLGETLGALILYSYTSWLKKHIKKNEINHIYFCARDAQLIQKVWQLLDLDKECNTTSSYLYLSRKVLRFPTYYIELKQNGKLSSDSLTSIVNESLQHTDTYITYFNRLGIDAQDILNTNFVQKFGSIKNAFDFKKIDKLKIFIQKELTSILLKKFEEEYTESIEYFKQEGLFEVNKKIAIIDLGWSGSIQLALSKFRSHMGIESKIYGFYYGLFGQTASGRLYKNGPMKAAFFNIFSSISEKKLYQNCVNILENLHSADHETTIGYKKDEKVIYPCLKDDKKSIYIEQYLQKISIFQKGVLSTIEKWKKNKSVYGLQKNYINTEVAKAAIFQVCISPLRFEQTYLGRIKHSALFDHQIMQCLINQQLPQNLKQVRFSFGGPGGWQCGTIQYWKENRKKIKPQVYQFALQYFNEYPKLIKNFIEN</sequence>
<protein>
    <recommendedName>
        <fullName evidence="3">HAD family hydrolase</fullName>
    </recommendedName>
</protein>
<dbReference type="Gene3D" id="3.40.50.1000">
    <property type="entry name" value="HAD superfamily/HAD-like"/>
    <property type="match status" value="1"/>
</dbReference>
<reference evidence="1" key="1">
    <citation type="journal article" date="2017" name="MBio">
        <title>Type VI secretion-mediated competition in the bee gut microbiome.</title>
        <authorList>
            <person name="Steele M.I."/>
            <person name="Kwong W.K."/>
            <person name="Powell J.E."/>
            <person name="Whiteley M."/>
            <person name="Moran N.A."/>
        </authorList>
    </citation>
    <scope>NUCLEOTIDE SEQUENCE [LARGE SCALE GENOMIC DNA]</scope>
    <source>
        <strain evidence="1">WkB273</strain>
    </source>
</reference>
<dbReference type="InterPro" id="IPR036412">
    <property type="entry name" value="HAD-like_sf"/>
</dbReference>
<dbReference type="NCBIfam" id="TIGR01549">
    <property type="entry name" value="HAD-SF-IA-v1"/>
    <property type="match status" value="1"/>
</dbReference>
<evidence type="ECO:0008006" key="3">
    <source>
        <dbReference type="Google" id="ProtNLM"/>
    </source>
</evidence>
<evidence type="ECO:0000313" key="2">
    <source>
        <dbReference type="Proteomes" id="UP000230202"/>
    </source>
</evidence>
<dbReference type="RefSeq" id="WP_100151560.1">
    <property type="nucleotide sequence ID" value="NZ_MEIL01000016.1"/>
</dbReference>
<dbReference type="InterPro" id="IPR006439">
    <property type="entry name" value="HAD-SF_hydro_IA"/>
</dbReference>
<organism evidence="1 2">
    <name type="scientific">Snodgrassella alvi</name>
    <dbReference type="NCBI Taxonomy" id="1196083"/>
    <lineage>
        <taxon>Bacteria</taxon>
        <taxon>Pseudomonadati</taxon>
        <taxon>Pseudomonadota</taxon>
        <taxon>Betaproteobacteria</taxon>
        <taxon>Neisseriales</taxon>
        <taxon>Neisseriaceae</taxon>
        <taxon>Snodgrassella</taxon>
    </lineage>
</organism>
<keyword evidence="2" id="KW-1185">Reference proteome</keyword>
<dbReference type="AlphaFoldDB" id="A0A2N9X9I9"/>
<comment type="caution">
    <text evidence="1">The sequence shown here is derived from an EMBL/GenBank/DDBJ whole genome shotgun (WGS) entry which is preliminary data.</text>
</comment>
<dbReference type="InterPro" id="IPR023214">
    <property type="entry name" value="HAD_sf"/>
</dbReference>
<accession>A0A2N9X9I9</accession>
<proteinExistence type="predicted"/>